<evidence type="ECO:0000313" key="20">
    <source>
        <dbReference type="Ensembl" id="ENSRNOP00000096386.1"/>
    </source>
</evidence>
<sequence length="611" mass="65675">MAPPHRTCSSPATLLCIVLLGLQYVDALRSPPPRPNFLIIMADDLGIGDLGCYGNTSIRTPNIDRLAEDGVRLTQYLAAESVCTPSRAAFLTGRYPIRSGMTSGNGHRVLQWAAGAGGLPPKEITFARILQGQGYVTGLVGKWHLGLSCRTVSDLCHHPLNHGFHHFLGLPLGMMGDCAGAEPSEKRAGLERRLRGAGRALAAVAVAIAALAWGRGRGLAPACWAPWAAIALGAVAAIFEAGSYVVGGAVARYDCFLMRNATVTQQPLQLDHVTPLLLREAKDFLRRHRHAPFLLFLSLLHTHTPLVTSPEFRGRSAHGRYGDNVEEMDWVVGQILEVLEHEGLTDSTLVHFTSDNGAWLEAQAGGEQLGGSNGVFRGGKGMGGWEGGIRVPGVFRWPGVLPRGRVLDQPVSLMDVFPTVVRLGGGVLPSDREIDGRDLLPLLRGETWHSAHEVLLHYCEVFLHAVRWVQRDSGQVWKAHFVTPTFDPLGSGSCSGAGGAAAVCPCVGKVEEHDPPLLFELTSDPGEVRPLRAPAKMSEAPNLTAAITSEAVTAAMATAARVRQEYDMLRPTAGHVPQQMGSLYNLWLPWLQPCCGHFPACACDLEGGSRK</sequence>
<dbReference type="HOGENOM" id="CLU_006332_13_4_1"/>
<dbReference type="InterPro" id="IPR000917">
    <property type="entry name" value="Sulfatase_N"/>
</dbReference>
<evidence type="ECO:0000313" key="22">
    <source>
        <dbReference type="RGD" id="1304917"/>
    </source>
</evidence>
<dbReference type="Bgee" id="ENSRNOG00000028350">
    <property type="expression patterns" value="Expressed in esophagus and 19 other cell types or tissues"/>
</dbReference>
<reference evidence="20 21" key="1">
    <citation type="journal article" date="2004" name="Nature">
        <title>Genome sequence of the Brown Norway rat yields insights into mammalian evolution.</title>
        <authorList>
            <consortium name="Rat Genome Sequencing Project Consortium"/>
            <person name="Gibbs R.A."/>
            <person name="Weinstock G.M."/>
            <person name="Metzker M.L."/>
            <person name="Muzny D.M."/>
            <person name="Sodergren E.J."/>
            <person name="Scherer S."/>
            <person name="Scott G."/>
            <person name="Steffen D."/>
            <person name="Worley K.C."/>
            <person name="Burch P.E."/>
            <person name="Okwuonu G."/>
            <person name="Hines S."/>
            <person name="Lewis L."/>
            <person name="Deramo C."/>
            <person name="Delgado O."/>
            <person name="Dugan-Rocha S."/>
            <person name="Miner G."/>
            <person name="Morgan M."/>
            <person name="Hawes A."/>
            <person name="Gill R."/>
            <person name="Holt R.A."/>
            <person name="Adams M.D."/>
            <person name="Amanatides P.G."/>
            <person name="Baden-Tillson H."/>
            <person name="Barnstead M."/>
            <person name="Chin S."/>
            <person name="Evans C.A."/>
            <person name="Ferriera S."/>
            <person name="Fosler C."/>
            <person name="Glodek A."/>
            <person name="Gu Z."/>
            <person name="Jennings D."/>
            <person name="Kraft C.L."/>
            <person name="Nguyen T."/>
            <person name="Pfannkoch C.M."/>
            <person name="Sitter C."/>
            <person name="Sutton G.G."/>
            <person name="Venter J.C."/>
            <person name="Woodage T."/>
            <person name="Smith D."/>
            <person name="Lee H.-M."/>
            <person name="Gustafson E."/>
            <person name="Cahill P."/>
            <person name="Kana A."/>
            <person name="Doucette-Stamm L."/>
            <person name="Weinstock K."/>
            <person name="Fechtel K."/>
            <person name="Weiss R.B."/>
            <person name="Dunn D.M."/>
            <person name="Green E.D."/>
            <person name="Blakesley R.W."/>
            <person name="Bouffard G.G."/>
            <person name="De Jong P.J."/>
            <person name="Osoegawa K."/>
            <person name="Zhu B."/>
            <person name="Marra M."/>
            <person name="Schein J."/>
            <person name="Bosdet I."/>
            <person name="Fjell C."/>
            <person name="Jones S."/>
            <person name="Krzywinski M."/>
            <person name="Mathewson C."/>
            <person name="Siddiqui A."/>
            <person name="Wye N."/>
            <person name="McPherson J."/>
            <person name="Zhao S."/>
            <person name="Fraser C.M."/>
            <person name="Shetty J."/>
            <person name="Shatsman S."/>
            <person name="Geer K."/>
            <person name="Chen Y."/>
            <person name="Abramzon S."/>
            <person name="Nierman W.C."/>
            <person name="Havlak P.H."/>
            <person name="Chen R."/>
            <person name="Durbin K.J."/>
            <person name="Egan A."/>
            <person name="Ren Y."/>
            <person name="Song X.-Z."/>
            <person name="Li B."/>
            <person name="Liu Y."/>
            <person name="Qin X."/>
            <person name="Cawley S."/>
            <person name="Cooney A.J."/>
            <person name="D'Souza L.M."/>
            <person name="Martin K."/>
            <person name="Wu J.Q."/>
            <person name="Gonzalez-Garay M.L."/>
            <person name="Jackson A.R."/>
            <person name="Kalafus K.J."/>
            <person name="McLeod M.P."/>
            <person name="Milosavljevic A."/>
            <person name="Virk D."/>
            <person name="Volkov A."/>
            <person name="Wheeler D.A."/>
            <person name="Zhang Z."/>
            <person name="Bailey J.A."/>
            <person name="Eichler E.E."/>
            <person name="Tuzun E."/>
            <person name="Birney E."/>
            <person name="Mongin E."/>
            <person name="Ureta-Vidal A."/>
            <person name="Woodwark C."/>
            <person name="Zdobnov E."/>
            <person name="Bork P."/>
            <person name="Suyama M."/>
            <person name="Torrents D."/>
            <person name="Alexandersson M."/>
            <person name="Trask B.J."/>
            <person name="Young J.M."/>
            <person name="Huang H."/>
            <person name="Wang H."/>
            <person name="Xing H."/>
            <person name="Daniels S."/>
            <person name="Gietzen D."/>
            <person name="Schmidt J."/>
            <person name="Stevens K."/>
            <person name="Vitt U."/>
            <person name="Wingrove J."/>
            <person name="Camara F."/>
            <person name="Mar Alba M."/>
            <person name="Abril J.F."/>
            <person name="Guigo R."/>
            <person name="Smit A."/>
            <person name="Dubchak I."/>
            <person name="Rubin E.M."/>
            <person name="Couronne O."/>
            <person name="Poliakov A."/>
            <person name="Huebner N."/>
            <person name="Ganten D."/>
            <person name="Goesele C."/>
            <person name="Hummel O."/>
            <person name="Kreitler T."/>
            <person name="Lee Y.-A."/>
            <person name="Monti J."/>
            <person name="Schulz H."/>
            <person name="Zimdahl H."/>
            <person name="Himmelbauer H."/>
            <person name="Lehrach H."/>
            <person name="Jacob H.J."/>
            <person name="Bromberg S."/>
            <person name="Gullings-Handley J."/>
            <person name="Jensen-Seaman M.I."/>
            <person name="Kwitek A.E."/>
            <person name="Lazar J."/>
            <person name="Pasko D."/>
            <person name="Tonellato P.J."/>
            <person name="Twigger S."/>
            <person name="Ponting C.P."/>
            <person name="Duarte J.M."/>
            <person name="Rice S."/>
            <person name="Goodstadt L."/>
            <person name="Beatson S.A."/>
            <person name="Emes R.D."/>
            <person name="Winter E.E."/>
            <person name="Webber C."/>
            <person name="Brandt P."/>
            <person name="Nyakatura G."/>
            <person name="Adetobi M."/>
            <person name="Chiaromonte F."/>
            <person name="Elnitski L."/>
            <person name="Eswara P."/>
            <person name="Hardison R.C."/>
            <person name="Hou M."/>
            <person name="Kolbe D."/>
            <person name="Makova K."/>
            <person name="Miller W."/>
            <person name="Nekrutenko A."/>
            <person name="Riemer C."/>
            <person name="Schwartz S."/>
            <person name="Taylor J."/>
            <person name="Yang S."/>
            <person name="Zhang Y."/>
            <person name="Lindpaintner K."/>
            <person name="Andrews T.D."/>
            <person name="Caccamo M."/>
            <person name="Clamp M."/>
            <person name="Clarke L."/>
            <person name="Curwen V."/>
            <person name="Durbin R.M."/>
            <person name="Eyras E."/>
            <person name="Searle S.M."/>
            <person name="Cooper G.M."/>
            <person name="Batzoglou S."/>
            <person name="Brudno M."/>
            <person name="Sidow A."/>
            <person name="Stone E.A."/>
            <person name="Payseur B.A."/>
            <person name="Bourque G."/>
            <person name="Lopez-Otin C."/>
            <person name="Puente X.S."/>
            <person name="Chakrabarti K."/>
            <person name="Chatterji S."/>
            <person name="Dewey C."/>
            <person name="Pachter L."/>
            <person name="Bray N."/>
            <person name="Yap V.B."/>
            <person name="Caspi A."/>
            <person name="Tesler G."/>
            <person name="Pevzner P.A."/>
            <person name="Haussler D."/>
            <person name="Roskin K.M."/>
            <person name="Baertsch R."/>
            <person name="Clawson H."/>
            <person name="Furey T.S."/>
            <person name="Hinrichs A.S."/>
            <person name="Karolchik D."/>
            <person name="Kent W.J."/>
            <person name="Rosenbloom K.R."/>
            <person name="Trumbower H."/>
            <person name="Weirauch M."/>
            <person name="Cooper D.N."/>
            <person name="Stenson P.D."/>
            <person name="Ma B."/>
            <person name="Brent M."/>
            <person name="Arumugam M."/>
            <person name="Shteynberg D."/>
            <person name="Copley R.R."/>
            <person name="Taylor M.S."/>
            <person name="Riethman H."/>
            <person name="Mudunuri U."/>
            <person name="Peterson J."/>
            <person name="Guyer M."/>
            <person name="Felsenfeld A."/>
            <person name="Old S."/>
            <person name="Mockrin S."/>
            <person name="Collins F.S."/>
        </authorList>
    </citation>
    <scope>NUCLEOTIDE SEQUENCE [LARGE SCALE GENOMIC DNA]</scope>
    <source>
        <strain evidence="20 21">Brown Norway</strain>
    </source>
</reference>
<dbReference type="AlphaFoldDB" id="Q32KK0"/>
<evidence type="ECO:0000256" key="10">
    <source>
        <dbReference type="ARBA" id="ARBA00052086"/>
    </source>
</evidence>
<evidence type="ECO:0000256" key="12">
    <source>
        <dbReference type="ARBA" id="ARBA00066357"/>
    </source>
</evidence>
<evidence type="ECO:0000313" key="19">
    <source>
        <dbReference type="EMBL" id="CAI84983.1"/>
    </source>
</evidence>
<dbReference type="OMA" id="FSMMADC"/>
<comment type="catalytic activity">
    <reaction evidence="10">
        <text>estrone 3-sulfate + H2O = estrone + sulfate + H(+)</text>
        <dbReference type="Rhea" id="RHEA:31055"/>
        <dbReference type="ChEBI" id="CHEBI:15377"/>
        <dbReference type="ChEBI" id="CHEBI:15378"/>
        <dbReference type="ChEBI" id="CHEBI:16189"/>
        <dbReference type="ChEBI" id="CHEBI:17263"/>
        <dbReference type="ChEBI" id="CHEBI:60050"/>
    </reaction>
</comment>
<dbReference type="Pfam" id="PF14707">
    <property type="entry name" value="Sulfatase_C"/>
    <property type="match status" value="1"/>
</dbReference>
<protein>
    <recommendedName>
        <fullName evidence="13">Steryl-sulfatase</fullName>
        <ecNumber evidence="12">3.1.6.2</ecNumber>
    </recommendedName>
    <alternativeName>
        <fullName evidence="14">Arylsulfatase C</fullName>
    </alternativeName>
    <alternativeName>
        <fullName evidence="16">Steroid sulfatase</fullName>
    </alternativeName>
    <alternativeName>
        <fullName evidence="15">Steryl-sulfate sulfohydrolase</fullName>
    </alternativeName>
</protein>
<keyword evidence="6 19" id="KW-0378">Hydrolase</keyword>
<comment type="cofactor">
    <cofactor evidence="1">
        <name>Ca(2+)</name>
        <dbReference type="ChEBI" id="CHEBI:29108"/>
    </cofactor>
</comment>
<keyword evidence="4" id="KW-0635">Pregnancy</keyword>
<dbReference type="KEGG" id="rno:310326"/>
<keyword evidence="8" id="KW-0492">Microsome</keyword>
<dbReference type="InterPro" id="IPR024607">
    <property type="entry name" value="Sulfatase_CS"/>
</dbReference>
<evidence type="ECO:0000256" key="2">
    <source>
        <dbReference type="ARBA" id="ARBA00004154"/>
    </source>
</evidence>
<dbReference type="RefSeq" id="XP_006232343.1">
    <property type="nucleotide sequence ID" value="XM_006232281.4"/>
</dbReference>
<name>Q32KK0_RAT</name>
<dbReference type="GO" id="GO:0004773">
    <property type="term" value="F:steryl-sulfatase activity"/>
    <property type="evidence" value="ECO:0007669"/>
    <property type="project" value="UniProtKB-EC"/>
</dbReference>
<organism evidence="19">
    <name type="scientific">Rattus norvegicus</name>
    <name type="common">Rat</name>
    <dbReference type="NCBI Taxonomy" id="10116"/>
    <lineage>
        <taxon>Eukaryota</taxon>
        <taxon>Metazoa</taxon>
        <taxon>Chordata</taxon>
        <taxon>Craniata</taxon>
        <taxon>Vertebrata</taxon>
        <taxon>Euteleostomi</taxon>
        <taxon>Mammalia</taxon>
        <taxon>Eutheria</taxon>
        <taxon>Euarchontoglires</taxon>
        <taxon>Glires</taxon>
        <taxon>Rodentia</taxon>
        <taxon>Myomorpha</taxon>
        <taxon>Muroidea</taxon>
        <taxon>Muridae</taxon>
        <taxon>Murinae</taxon>
        <taxon>Rattus</taxon>
    </lineage>
</organism>
<dbReference type="GO" id="GO:0046872">
    <property type="term" value="F:metal ion binding"/>
    <property type="evidence" value="ECO:0007669"/>
    <property type="project" value="UniProtKB-KW"/>
</dbReference>
<keyword evidence="8" id="KW-0256">Endoplasmic reticulum</keyword>
<comment type="similarity">
    <text evidence="3">Belongs to the sulfatase family.</text>
</comment>
<dbReference type="Ensembl" id="ENSRNOT00000119901.2">
    <property type="protein sequence ID" value="ENSRNOP00000096386.1"/>
    <property type="gene ID" value="ENSRNOG00000028350.7"/>
</dbReference>
<comment type="subcellular location">
    <subcellularLocation>
        <location evidence="2">Microsome membrane</location>
        <topology evidence="2">Multi-pass membrane protein</topology>
    </subcellularLocation>
</comment>
<evidence type="ECO:0000256" key="11">
    <source>
        <dbReference type="ARBA" id="ARBA00053464"/>
    </source>
</evidence>
<dbReference type="AGR" id="RGD:1304917"/>
<evidence type="ECO:0000256" key="5">
    <source>
        <dbReference type="ARBA" id="ARBA00022723"/>
    </source>
</evidence>
<feature type="signal peptide" evidence="17">
    <location>
        <begin position="1"/>
        <end position="27"/>
    </location>
</feature>
<evidence type="ECO:0000256" key="6">
    <source>
        <dbReference type="ARBA" id="ARBA00022801"/>
    </source>
</evidence>
<evidence type="ECO:0000256" key="3">
    <source>
        <dbReference type="ARBA" id="ARBA00008779"/>
    </source>
</evidence>
<dbReference type="FunFam" id="3.30.1120.10:FF:000001">
    <property type="entry name" value="Arylsulfatase E"/>
    <property type="match status" value="1"/>
</dbReference>
<keyword evidence="7" id="KW-0106">Calcium</keyword>
<dbReference type="GO" id="GO:0005783">
    <property type="term" value="C:endoplasmic reticulum"/>
    <property type="evidence" value="ECO:0007669"/>
    <property type="project" value="UniProtKB-ARBA"/>
</dbReference>
<dbReference type="InterPro" id="IPR017850">
    <property type="entry name" value="Alkaline_phosphatase_core_sf"/>
</dbReference>
<dbReference type="GO" id="GO:0004065">
    <property type="term" value="F:arylsulfatase activity"/>
    <property type="evidence" value="ECO:0000266"/>
    <property type="project" value="RGD"/>
</dbReference>
<dbReference type="Pfam" id="PF00884">
    <property type="entry name" value="Sulfatase"/>
    <property type="match status" value="1"/>
</dbReference>
<keyword evidence="21" id="KW-1185">Reference proteome</keyword>
<dbReference type="PANTHER" id="PTHR42693">
    <property type="entry name" value="ARYLSULFATASE FAMILY MEMBER"/>
    <property type="match status" value="1"/>
</dbReference>
<evidence type="ECO:0000256" key="9">
    <source>
        <dbReference type="ARBA" id="ARBA00050543"/>
    </source>
</evidence>
<evidence type="ECO:0007829" key="23">
    <source>
        <dbReference type="PeptideAtlas" id="Q32KK0"/>
    </source>
</evidence>
<dbReference type="GlyGen" id="Q32KK0">
    <property type="glycosylation" value="1 site"/>
</dbReference>
<evidence type="ECO:0000256" key="15">
    <source>
        <dbReference type="ARBA" id="ARBA00076156"/>
    </source>
</evidence>
<dbReference type="CTD" id="415"/>
<comment type="function">
    <text evidence="11">Catalyzes the conversion of sulfated steroid precursors, such as dehydroepiandrosterone sulfate (DHEA-S) and estrone sulfate to the free steroid.</text>
</comment>
<dbReference type="Gene3D" id="1.10.287.550">
    <property type="entry name" value="Helix hairpin bin"/>
    <property type="match status" value="1"/>
</dbReference>
<dbReference type="PANTHER" id="PTHR42693:SF48">
    <property type="entry name" value="ARYLSULFATASE L"/>
    <property type="match status" value="1"/>
</dbReference>
<dbReference type="SMR" id="Q32KK0"/>
<dbReference type="EMBL" id="BN000737">
    <property type="protein sequence ID" value="CAI84983.1"/>
    <property type="molecule type" value="mRNA"/>
</dbReference>
<dbReference type="EC" id="3.1.6.2" evidence="12"/>
<evidence type="ECO:0000256" key="1">
    <source>
        <dbReference type="ARBA" id="ARBA00001913"/>
    </source>
</evidence>
<dbReference type="Proteomes" id="UP000002494">
    <property type="component" value="Chromosome 2"/>
</dbReference>
<keyword evidence="23" id="KW-1267">Proteomics identification</keyword>
<evidence type="ECO:0000256" key="17">
    <source>
        <dbReference type="SAM" id="SignalP"/>
    </source>
</evidence>
<dbReference type="Gene3D" id="3.30.1120.10">
    <property type="match status" value="1"/>
</dbReference>
<evidence type="ECO:0000256" key="14">
    <source>
        <dbReference type="ARBA" id="ARBA00075314"/>
    </source>
</evidence>
<dbReference type="OrthoDB" id="103349at2759"/>
<dbReference type="PROSITE" id="PS00523">
    <property type="entry name" value="SULFATASE_1"/>
    <property type="match status" value="1"/>
</dbReference>
<dbReference type="PaxDb" id="10116-ENSRNOP00000035783"/>
<evidence type="ECO:0000256" key="13">
    <source>
        <dbReference type="ARBA" id="ARBA00073973"/>
    </source>
</evidence>
<evidence type="ECO:0000256" key="16">
    <source>
        <dbReference type="ARBA" id="ARBA00080881"/>
    </source>
</evidence>
<evidence type="ECO:0000256" key="8">
    <source>
        <dbReference type="ARBA" id="ARBA00022848"/>
    </source>
</evidence>
<dbReference type="PROSITE" id="PS00149">
    <property type="entry name" value="SULFATASE_2"/>
    <property type="match status" value="1"/>
</dbReference>
<dbReference type="GeneTree" id="ENSGT00940000163319"/>
<feature type="domain" description="Sulfatase N-terminal" evidence="18">
    <location>
        <begin position="35"/>
        <end position="425"/>
    </location>
</feature>
<dbReference type="Gene3D" id="3.40.720.10">
    <property type="entry name" value="Alkaline Phosphatase, subunit A"/>
    <property type="match status" value="1"/>
</dbReference>
<dbReference type="PhosphoSitePlus" id="Q32KK0"/>
<gene>
    <name evidence="20 22" type="primary">Arsl</name>
    <name evidence="19" type="synonym">Arse</name>
</gene>
<dbReference type="UCSC" id="RGD:1304917">
    <property type="organism name" value="rat"/>
</dbReference>
<proteinExistence type="evidence at protein level"/>
<accession>Q32KK0</accession>
<evidence type="ECO:0000313" key="21">
    <source>
        <dbReference type="Proteomes" id="UP000002494"/>
    </source>
</evidence>
<dbReference type="Reactome" id="R-RNO-1663150">
    <property type="pathway name" value="The activation of arylsulfatases"/>
</dbReference>
<dbReference type="RGD" id="1304917">
    <property type="gene designation" value="Arsl"/>
</dbReference>
<evidence type="ECO:0000256" key="7">
    <source>
        <dbReference type="ARBA" id="ARBA00022837"/>
    </source>
</evidence>
<reference evidence="20" key="3">
    <citation type="submission" date="2025-05" db="UniProtKB">
        <authorList>
            <consortium name="Ensembl"/>
        </authorList>
    </citation>
    <scope>IDENTIFICATION</scope>
    <source>
        <strain evidence="20">Brown Norway</strain>
    </source>
</reference>
<dbReference type="GO" id="GO:0007565">
    <property type="term" value="P:female pregnancy"/>
    <property type="evidence" value="ECO:0007669"/>
    <property type="project" value="UniProtKB-KW"/>
</dbReference>
<evidence type="ECO:0000259" key="18">
    <source>
        <dbReference type="Pfam" id="PF00884"/>
    </source>
</evidence>
<dbReference type="STRING" id="10116.ENSRNOP00000035783"/>
<dbReference type="GeneID" id="310326"/>
<dbReference type="GO" id="GO:0005794">
    <property type="term" value="C:Golgi apparatus"/>
    <property type="evidence" value="ECO:0000266"/>
    <property type="project" value="RGD"/>
</dbReference>
<reference evidence="19" key="2">
    <citation type="journal article" date="2005" name="Hum. Mol. Genet.">
        <title>Sulfatases and sulfatase modifying factors: an exclusive and promiscuous relationship.</title>
        <authorList>
            <person name="Sardiello M."/>
            <person name="Annunziata I."/>
            <person name="Roma G."/>
            <person name="Ballabio A."/>
        </authorList>
    </citation>
    <scope>NUCLEOTIDE SEQUENCE</scope>
</reference>
<dbReference type="Reactome" id="R-RNO-9840310">
    <property type="pathway name" value="Glycosphingolipid catabolism"/>
</dbReference>
<feature type="chain" id="PRO_5014104471" description="Steryl-sulfatase" evidence="17">
    <location>
        <begin position="28"/>
        <end position="611"/>
    </location>
</feature>
<dbReference type="eggNOG" id="KOG3867">
    <property type="taxonomic scope" value="Eukaryota"/>
</dbReference>
<dbReference type="RefSeq" id="NP_001041350.1">
    <property type="nucleotide sequence ID" value="NM_001047885.2"/>
</dbReference>
<keyword evidence="5" id="KW-0479">Metal-binding</keyword>
<comment type="catalytic activity">
    <reaction evidence="9">
        <text>dehydroepiandrosterone 3-sulfate + H2O = 3beta-hydroxyandrost-5-en-17-one + sulfate + H(+)</text>
        <dbReference type="Rhea" id="RHEA:19873"/>
        <dbReference type="ChEBI" id="CHEBI:15377"/>
        <dbReference type="ChEBI" id="CHEBI:15378"/>
        <dbReference type="ChEBI" id="CHEBI:16189"/>
        <dbReference type="ChEBI" id="CHEBI:28689"/>
        <dbReference type="ChEBI" id="CHEBI:57905"/>
        <dbReference type="EC" id="3.1.6.2"/>
    </reaction>
</comment>
<dbReference type="SUPFAM" id="SSF53649">
    <property type="entry name" value="Alkaline phosphatase-like"/>
    <property type="match status" value="1"/>
</dbReference>
<evidence type="ECO:0000256" key="4">
    <source>
        <dbReference type="ARBA" id="ARBA00022720"/>
    </source>
</evidence>
<dbReference type="InterPro" id="IPR050738">
    <property type="entry name" value="Sulfatase"/>
</dbReference>
<keyword evidence="17" id="KW-0732">Signal</keyword>